<dbReference type="RefSeq" id="WP_249698263.1">
    <property type="nucleotide sequence ID" value="NZ_JAMFLX010000005.1"/>
</dbReference>
<protein>
    <submittedName>
        <fullName evidence="3">P-loop NTPase</fullName>
    </submittedName>
</protein>
<dbReference type="InterPro" id="IPR050625">
    <property type="entry name" value="ParA/MinD_ATPase"/>
</dbReference>
<dbReference type="InterPro" id="IPR025501">
    <property type="entry name" value="MinD_FleN"/>
</dbReference>
<dbReference type="SUPFAM" id="SSF52540">
    <property type="entry name" value="P-loop containing nucleoside triphosphate hydrolases"/>
    <property type="match status" value="1"/>
</dbReference>
<organism evidence="3 4">
    <name type="scientific">Parendozoicomonas callyspongiae</name>
    <dbReference type="NCBI Taxonomy" id="2942213"/>
    <lineage>
        <taxon>Bacteria</taxon>
        <taxon>Pseudomonadati</taxon>
        <taxon>Pseudomonadota</taxon>
        <taxon>Gammaproteobacteria</taxon>
        <taxon>Oceanospirillales</taxon>
        <taxon>Endozoicomonadaceae</taxon>
        <taxon>Parendozoicomonas</taxon>
    </lineage>
</organism>
<dbReference type="Pfam" id="PF10609">
    <property type="entry name" value="ParA"/>
    <property type="match status" value="1"/>
</dbReference>
<sequence>MKPARVIALASGKGGVGKSFLTLNLAEALARMGRRVVILDADFGLANIELLTGQQPEKTISDVLAGKCTVSETLITGAEGVQLIPGGRGKPEDAELCHGRMSGLIHAIDQLAGEIDYLLIDTSGGLSPTDLQLAQAAGEVMVVLTPDPVAQADAADYIRSLRNFCGIQQFGIVTNMIKRQREGHALMEALQEKLGFDQDLVLRHCGQVPFDQDIAKSSVNYQTIMQSRPDSRAARSLQLLAETLDRRRLSRAVPGGMTFFLEQTVCAGGI</sequence>
<name>A0ABT0PDE9_9GAMM</name>
<dbReference type="InterPro" id="IPR027417">
    <property type="entry name" value="P-loop_NTPase"/>
</dbReference>
<keyword evidence="1" id="KW-0547">Nucleotide-binding</keyword>
<evidence type="ECO:0000256" key="1">
    <source>
        <dbReference type="ARBA" id="ARBA00022741"/>
    </source>
</evidence>
<reference evidence="3 4" key="1">
    <citation type="submission" date="2022-05" db="EMBL/GenBank/DDBJ databases">
        <authorList>
            <person name="Park J.-S."/>
        </authorList>
    </citation>
    <scope>NUCLEOTIDE SEQUENCE [LARGE SCALE GENOMIC DNA]</scope>
    <source>
        <strain evidence="3 4">2012CJ34-2</strain>
    </source>
</reference>
<evidence type="ECO:0000313" key="3">
    <source>
        <dbReference type="EMBL" id="MCL6269286.1"/>
    </source>
</evidence>
<dbReference type="Gene3D" id="3.40.50.300">
    <property type="entry name" value="P-loop containing nucleotide triphosphate hydrolases"/>
    <property type="match status" value="1"/>
</dbReference>
<evidence type="ECO:0000313" key="4">
    <source>
        <dbReference type="Proteomes" id="UP001203338"/>
    </source>
</evidence>
<evidence type="ECO:0000256" key="2">
    <source>
        <dbReference type="ARBA" id="ARBA00022840"/>
    </source>
</evidence>
<dbReference type="PANTHER" id="PTHR43384:SF4">
    <property type="entry name" value="CELLULOSE BIOSYNTHESIS PROTEIN BCSQ-RELATED"/>
    <property type="match status" value="1"/>
</dbReference>
<proteinExistence type="predicted"/>
<dbReference type="InterPro" id="IPR033756">
    <property type="entry name" value="YlxH/NBP35"/>
</dbReference>
<accession>A0ABT0PDE9</accession>
<dbReference type="EMBL" id="JAMFLX010000005">
    <property type="protein sequence ID" value="MCL6269286.1"/>
    <property type="molecule type" value="Genomic_DNA"/>
</dbReference>
<keyword evidence="2" id="KW-0067">ATP-binding</keyword>
<dbReference type="PIRSF" id="PIRSF003092">
    <property type="entry name" value="MinD"/>
    <property type="match status" value="1"/>
</dbReference>
<dbReference type="Proteomes" id="UP001203338">
    <property type="component" value="Unassembled WGS sequence"/>
</dbReference>
<comment type="caution">
    <text evidence="3">The sequence shown here is derived from an EMBL/GenBank/DDBJ whole genome shotgun (WGS) entry which is preliminary data.</text>
</comment>
<gene>
    <name evidence="3" type="ORF">M3P05_04915</name>
</gene>
<keyword evidence="4" id="KW-1185">Reference proteome</keyword>
<dbReference type="PANTHER" id="PTHR43384">
    <property type="entry name" value="SEPTUM SITE-DETERMINING PROTEIN MIND HOMOLOG, CHLOROPLASTIC-RELATED"/>
    <property type="match status" value="1"/>
</dbReference>